<keyword evidence="1 7" id="KW-0436">Ligase</keyword>
<name>U2FI46_9MOLU</name>
<dbReference type="InterPro" id="IPR013221">
    <property type="entry name" value="Mur_ligase_cen"/>
</dbReference>
<dbReference type="Pfam" id="PF02875">
    <property type="entry name" value="Mur_ligase_C"/>
    <property type="match status" value="1"/>
</dbReference>
<sequence>MIFGLSLMEFSVYVMLILIIGGIFTKCYLHAVQMFQIEHYAYDHYFNWFKRRIKNDSIYVPLGLSVTLLVLFIVFTKGVFLWIVLTIIALAIIPQLEFKKQKKPLKYTARARRLIAGNVLLFAITFLVLLYATDLHWLYSLLCTILIHNVGIYLLPVASNFCLTPIEYLDHQKYIKQANAKLKKNPFLTRVGITGSYGKTSTKFIVDHLLNKQFNTCKTPNSYNTPMGVTKTVNNHLKNIDQVFICEMGACRKGDIKELCDIAKPQIGILTAIGPQHLDTMGTMTDIQNTKFELIESLPDDGLAILNYDNHYIKTYKIRNKVKTITYGIDEEHVDYRAKDIEYNDKGCSFTVVYPNQEEVRFKTKLLGKHNVYNILAGIILAEYLKLDVNKIKHAVNTLKPIDHRLELKAFEHFNVIDDAFNSNPVGSSNALEILDSFNTKKVIITPGMIELGEKQYEMNYEFGEKIARVCDFVVLVGRKQTKPIYDGLVASKFPSDHIYITNDFENGFEQVKTYYQKDYTILIENDLPDNYNERS</sequence>
<dbReference type="Proteomes" id="UP000005707">
    <property type="component" value="Unassembled WGS sequence"/>
</dbReference>
<evidence type="ECO:0000256" key="4">
    <source>
        <dbReference type="SAM" id="Phobius"/>
    </source>
</evidence>
<evidence type="ECO:0000313" key="7">
    <source>
        <dbReference type="EMBL" id="ERJ10889.1"/>
    </source>
</evidence>
<dbReference type="GO" id="GO:0005524">
    <property type="term" value="F:ATP binding"/>
    <property type="evidence" value="ECO:0007669"/>
    <property type="project" value="UniProtKB-KW"/>
</dbReference>
<dbReference type="Gene3D" id="3.40.1190.10">
    <property type="entry name" value="Mur-like, catalytic domain"/>
    <property type="match status" value="1"/>
</dbReference>
<dbReference type="PANTHER" id="PTHR43024">
    <property type="entry name" value="UDP-N-ACETYLMURAMOYL-TRIPEPTIDE--D-ALANYL-D-ALANINE LIGASE"/>
    <property type="match status" value="1"/>
</dbReference>
<evidence type="ECO:0000259" key="6">
    <source>
        <dbReference type="Pfam" id="PF08245"/>
    </source>
</evidence>
<keyword evidence="8" id="KW-1185">Reference proteome</keyword>
<dbReference type="EC" id="6.3.2.10" evidence="7"/>
<gene>
    <name evidence="7" type="ORF">HLPCO_003134</name>
</gene>
<dbReference type="InParanoid" id="U2FI46"/>
<comment type="caution">
    <text evidence="7">The sequence shown here is derived from an EMBL/GenBank/DDBJ whole genome shotgun (WGS) entry which is preliminary data.</text>
</comment>
<dbReference type="Pfam" id="PF08245">
    <property type="entry name" value="Mur_ligase_M"/>
    <property type="match status" value="1"/>
</dbReference>
<reference evidence="7 8" key="1">
    <citation type="journal article" date="2011" name="J. Bacteriol.">
        <title>Genome sequence of Haloplasma contractile, an unusual contractile bacterium from a deep-sea anoxic brine lake.</title>
        <authorList>
            <person name="Antunes A."/>
            <person name="Alam I."/>
            <person name="El Dorry H."/>
            <person name="Siam R."/>
            <person name="Robertson A."/>
            <person name="Bajic V.B."/>
            <person name="Stingl U."/>
        </authorList>
    </citation>
    <scope>NUCLEOTIDE SEQUENCE [LARGE SCALE GENOMIC DNA]</scope>
    <source>
        <strain evidence="7 8">SSD-17B</strain>
    </source>
</reference>
<dbReference type="InterPro" id="IPR036565">
    <property type="entry name" value="Mur-like_cat_sf"/>
</dbReference>
<dbReference type="InterPro" id="IPR004101">
    <property type="entry name" value="Mur_ligase_C"/>
</dbReference>
<evidence type="ECO:0000259" key="5">
    <source>
        <dbReference type="Pfam" id="PF02875"/>
    </source>
</evidence>
<evidence type="ECO:0000256" key="1">
    <source>
        <dbReference type="ARBA" id="ARBA00022598"/>
    </source>
</evidence>
<feature type="transmembrane region" description="Helical" evidence="4">
    <location>
        <begin position="114"/>
        <end position="132"/>
    </location>
</feature>
<evidence type="ECO:0000256" key="3">
    <source>
        <dbReference type="ARBA" id="ARBA00022840"/>
    </source>
</evidence>
<reference evidence="7 8" key="2">
    <citation type="journal article" date="2013" name="PLoS ONE">
        <title>INDIGO - INtegrated Data Warehouse of MIcrobial GenOmes with Examples from the Red Sea Extremophiles.</title>
        <authorList>
            <person name="Alam I."/>
            <person name="Antunes A."/>
            <person name="Kamau A.A."/>
            <person name="Ba Alawi W."/>
            <person name="Kalkatawi M."/>
            <person name="Stingl U."/>
            <person name="Bajic V.B."/>
        </authorList>
    </citation>
    <scope>NUCLEOTIDE SEQUENCE [LARGE SCALE GENOMIC DNA]</scope>
    <source>
        <strain evidence="7 8">SSD-17B</strain>
    </source>
</reference>
<dbReference type="OrthoDB" id="9801978at2"/>
<dbReference type="SUPFAM" id="SSF53623">
    <property type="entry name" value="MurD-like peptide ligases, catalytic domain"/>
    <property type="match status" value="1"/>
</dbReference>
<protein>
    <submittedName>
        <fullName evidence="7">UDP-N-acetylmuramoylalanyl-D-glutamyl-2 6-diaminopimelate--D-alanyl-D-alanine ligase protein</fullName>
        <ecNumber evidence="7">6.3.2.10</ecNumber>
    </submittedName>
</protein>
<dbReference type="RefSeq" id="WP_008825959.1">
    <property type="nucleotide sequence ID" value="NZ_AFNU02000025.1"/>
</dbReference>
<keyword evidence="4" id="KW-0472">Membrane</keyword>
<dbReference type="AlphaFoldDB" id="U2FI46"/>
<feature type="transmembrane region" description="Helical" evidence="4">
    <location>
        <begin position="81"/>
        <end position="98"/>
    </location>
</feature>
<keyword evidence="3" id="KW-0067">ATP-binding</keyword>
<feature type="domain" description="Mur ligase C-terminal" evidence="5">
    <location>
        <begin position="404"/>
        <end position="524"/>
    </location>
</feature>
<evidence type="ECO:0000256" key="2">
    <source>
        <dbReference type="ARBA" id="ARBA00022741"/>
    </source>
</evidence>
<organism evidence="7 8">
    <name type="scientific">Haloplasma contractile SSD-17B</name>
    <dbReference type="NCBI Taxonomy" id="1033810"/>
    <lineage>
        <taxon>Bacteria</taxon>
        <taxon>Bacillati</taxon>
        <taxon>Mycoplasmatota</taxon>
        <taxon>Mollicutes</taxon>
        <taxon>Haloplasmatales</taxon>
        <taxon>Haloplasmataceae</taxon>
        <taxon>Haloplasma</taxon>
    </lineage>
</organism>
<keyword evidence="4" id="KW-1133">Transmembrane helix</keyword>
<proteinExistence type="predicted"/>
<dbReference type="STRING" id="1033810.HLPCO_003134"/>
<dbReference type="PANTHER" id="PTHR43024:SF1">
    <property type="entry name" value="UDP-N-ACETYLMURAMOYL-TRIPEPTIDE--D-ALANYL-D-ALANINE LIGASE"/>
    <property type="match status" value="1"/>
</dbReference>
<evidence type="ECO:0000313" key="8">
    <source>
        <dbReference type="Proteomes" id="UP000005707"/>
    </source>
</evidence>
<dbReference type="EMBL" id="AFNU02000025">
    <property type="protein sequence ID" value="ERJ10889.1"/>
    <property type="molecule type" value="Genomic_DNA"/>
</dbReference>
<accession>U2FI46</accession>
<dbReference type="FunCoup" id="U2FI46">
    <property type="interactions" value="277"/>
</dbReference>
<dbReference type="eggNOG" id="COG0770">
    <property type="taxonomic scope" value="Bacteria"/>
</dbReference>
<dbReference type="GO" id="GO:0047480">
    <property type="term" value="F:UDP-N-acetylmuramoyl-tripeptide-D-alanyl-D-alanine ligase activity"/>
    <property type="evidence" value="ECO:0007669"/>
    <property type="project" value="UniProtKB-EC"/>
</dbReference>
<keyword evidence="2" id="KW-0547">Nucleotide-binding</keyword>
<dbReference type="InterPro" id="IPR036615">
    <property type="entry name" value="Mur_ligase_C_dom_sf"/>
</dbReference>
<dbReference type="SUPFAM" id="SSF53244">
    <property type="entry name" value="MurD-like peptide ligases, peptide-binding domain"/>
    <property type="match status" value="1"/>
</dbReference>
<dbReference type="Gene3D" id="3.90.190.20">
    <property type="entry name" value="Mur ligase, C-terminal domain"/>
    <property type="match status" value="1"/>
</dbReference>
<feature type="transmembrane region" description="Helical" evidence="4">
    <location>
        <begin position="12"/>
        <end position="29"/>
    </location>
</feature>
<feature type="transmembrane region" description="Helical" evidence="4">
    <location>
        <begin position="58"/>
        <end position="75"/>
    </location>
</feature>
<keyword evidence="4" id="KW-0812">Transmembrane</keyword>
<dbReference type="InterPro" id="IPR051046">
    <property type="entry name" value="MurCDEF_CellWall_CoF430Synth"/>
</dbReference>
<feature type="domain" description="Mur ligase central" evidence="6">
    <location>
        <begin position="193"/>
        <end position="382"/>
    </location>
</feature>